<reference evidence="1 2" key="1">
    <citation type="submission" date="2018-04" db="EMBL/GenBank/DDBJ databases">
        <authorList>
            <person name="Garcia C.E."/>
            <person name="Jarreau D.C."/>
            <person name="Klug H.M."/>
            <person name="Layton S.R."/>
            <person name="Nayek S."/>
            <person name="Bhuiyan S."/>
            <person name="Kim T."/>
            <person name="Hughes L.E."/>
            <person name="Garlena R.A."/>
            <person name="Russell D.A."/>
            <person name="Pope W.H."/>
            <person name="Jacobs-Sera D."/>
            <person name="Hendrix R.W."/>
            <person name="Hatfull G.F."/>
        </authorList>
    </citation>
    <scope>NUCLEOTIDE SEQUENCE [LARGE SCALE GENOMIC DNA]</scope>
</reference>
<accession>A0A2U8UW78</accession>
<sequence>MMARESGSGVRCAHETSRGYGCLNQAKGGPFCPGHDPRNQCGRLTLAGTACKRRATATGGPCTKHN</sequence>
<gene>
    <name evidence="1" type="primary">64</name>
    <name evidence="1" type="ORF">SEA_BAYC_64</name>
</gene>
<name>A0A2U8UW78_9CAUD</name>
<protein>
    <submittedName>
        <fullName evidence="1">Uncharacterized protein</fullName>
    </submittedName>
</protein>
<dbReference type="EMBL" id="MH178381">
    <property type="protein sequence ID" value="AWN08424.1"/>
    <property type="molecule type" value="Genomic_DNA"/>
</dbReference>
<proteinExistence type="predicted"/>
<organism evidence="1 2">
    <name type="scientific">Streptomyces phage BayC</name>
    <dbReference type="NCBI Taxonomy" id="2182342"/>
    <lineage>
        <taxon>Viruses</taxon>
        <taxon>Duplodnaviria</taxon>
        <taxon>Heunggongvirae</taxon>
        <taxon>Uroviricota</taxon>
        <taxon>Caudoviricetes</taxon>
        <taxon>Woodruffvirus</taxon>
        <taxon>Woodruffvirus TP1604</taxon>
    </lineage>
</organism>
<dbReference type="Proteomes" id="UP000247019">
    <property type="component" value="Genome"/>
</dbReference>
<evidence type="ECO:0000313" key="2">
    <source>
        <dbReference type="Proteomes" id="UP000247019"/>
    </source>
</evidence>
<evidence type="ECO:0000313" key="1">
    <source>
        <dbReference type="EMBL" id="AWN08424.1"/>
    </source>
</evidence>